<dbReference type="CDD" id="cd09220">
    <property type="entry name" value="GH64-GluB-like"/>
    <property type="match status" value="1"/>
</dbReference>
<evidence type="ECO:0000313" key="3">
    <source>
        <dbReference type="EMBL" id="KAF4594917.1"/>
    </source>
</evidence>
<evidence type="ECO:0000313" key="4">
    <source>
        <dbReference type="Proteomes" id="UP000562929"/>
    </source>
</evidence>
<keyword evidence="1" id="KW-0732">Signal</keyword>
<dbReference type="AlphaFoldDB" id="A0A8H4QCG0"/>
<comment type="caution">
    <text evidence="3">The sequence shown here is derived from an EMBL/GenBank/DDBJ whole genome shotgun (WGS) entry which is preliminary data.</text>
</comment>
<dbReference type="PROSITE" id="PS52006">
    <property type="entry name" value="GH64"/>
    <property type="match status" value="1"/>
</dbReference>
<feature type="signal peptide" evidence="1">
    <location>
        <begin position="1"/>
        <end position="19"/>
    </location>
</feature>
<dbReference type="Pfam" id="PF16483">
    <property type="entry name" value="Glyco_hydro_64"/>
    <property type="match status" value="1"/>
</dbReference>
<dbReference type="OrthoDB" id="10058186at2759"/>
<dbReference type="PANTHER" id="PTHR38165">
    <property type="match status" value="1"/>
</dbReference>
<dbReference type="GO" id="GO:0016787">
    <property type="term" value="F:hydrolase activity"/>
    <property type="evidence" value="ECO:0007669"/>
    <property type="project" value="UniProtKB-KW"/>
</dbReference>
<dbReference type="InterPro" id="IPR032477">
    <property type="entry name" value="Glyco_hydro_64"/>
</dbReference>
<proteinExistence type="predicted"/>
<dbReference type="PANTHER" id="PTHR38165:SF1">
    <property type="entry name" value="GLUCANASE B"/>
    <property type="match status" value="1"/>
</dbReference>
<gene>
    <name evidence="3" type="ORF">GQ602_000530</name>
</gene>
<dbReference type="EMBL" id="JAACLJ010000001">
    <property type="protein sequence ID" value="KAF4594917.1"/>
    <property type="molecule type" value="Genomic_DNA"/>
</dbReference>
<name>A0A8H4QCG0_9HYPO</name>
<keyword evidence="4" id="KW-1185">Reference proteome</keyword>
<feature type="chain" id="PRO_5034180442" evidence="1">
    <location>
        <begin position="20"/>
        <end position="456"/>
    </location>
</feature>
<accession>A0A8H4QCG0</accession>
<sequence length="456" mass="49361">MVRLKSTACLLGWASATLALRGRGLGAFSVVKPGGIQDVSLDEDNMIEGRFHGNKTKVVHHIRAREFLIDDKPPLQLELVNLSNSTKTINAYVTGLDAEDRVVFVRADGSMLYPSSGGSETPVPIKESVAIPLTSKSQRLPLPMALYGGRVWFAEGQLQFFMVKTSCGDGMVQPSAVNLQDPSSGVNWSFAELTYTRQGSVFANISYVDFVGLILSMALRERNGKSAQTVRGLDAGAVNKICSSMVSQSGSDGFPWSRLCVAGQDGTPIRVLSPNSYAAVNATDFGHYWTNYVDRVWDQYRRAPLSIDTQSTAGQVECRVSASDNMLLCGGGDNRGYPKPTAQDIWGCNSGPFERLADDNTVHVAVIPRLCAAFVRSTLLLPGGDVQPRLNASHYYQDTPASHYSRLIHELEVDGRGYAFPYDDVNPSGEPDASGVVASDVPDTLTVYVGMSPKMT</sequence>
<dbReference type="InterPro" id="IPR042517">
    <property type="entry name" value="Glyco_hydro_64_N_2"/>
</dbReference>
<evidence type="ECO:0000256" key="1">
    <source>
        <dbReference type="SAM" id="SignalP"/>
    </source>
</evidence>
<dbReference type="Gene3D" id="2.60.110.10">
    <property type="entry name" value="Thaumatin"/>
    <property type="match status" value="1"/>
</dbReference>
<dbReference type="Proteomes" id="UP000562929">
    <property type="component" value="Unassembled WGS sequence"/>
</dbReference>
<dbReference type="Gene3D" id="3.30.920.50">
    <property type="entry name" value="Beta-1,3-glucanase, C-terminal domain"/>
    <property type="match status" value="1"/>
</dbReference>
<reference evidence="3 4" key="1">
    <citation type="journal article" date="2020" name="G3 (Bethesda)">
        <title>Genetic Underpinnings of Host Manipulation by Ophiocordyceps as Revealed by Comparative Transcriptomics.</title>
        <authorList>
            <person name="Will I."/>
            <person name="Das B."/>
            <person name="Trinh T."/>
            <person name="Brachmann A."/>
            <person name="Ohm R.A."/>
            <person name="de Bekker C."/>
        </authorList>
    </citation>
    <scope>NUCLEOTIDE SEQUENCE [LARGE SCALE GENOMIC DNA]</scope>
    <source>
        <strain evidence="3 4">EC05</strain>
    </source>
</reference>
<evidence type="ECO:0000259" key="2">
    <source>
        <dbReference type="PROSITE" id="PS52006"/>
    </source>
</evidence>
<dbReference type="InterPro" id="IPR037176">
    <property type="entry name" value="Osmotin/thaumatin-like_sf"/>
</dbReference>
<protein>
    <submittedName>
        <fullName evidence="3">Glycoside hydrolase family 64 protein</fullName>
    </submittedName>
</protein>
<organism evidence="3 4">
    <name type="scientific">Ophiocordyceps camponoti-floridani</name>
    <dbReference type="NCBI Taxonomy" id="2030778"/>
    <lineage>
        <taxon>Eukaryota</taxon>
        <taxon>Fungi</taxon>
        <taxon>Dikarya</taxon>
        <taxon>Ascomycota</taxon>
        <taxon>Pezizomycotina</taxon>
        <taxon>Sordariomycetes</taxon>
        <taxon>Hypocreomycetidae</taxon>
        <taxon>Hypocreales</taxon>
        <taxon>Ophiocordycipitaceae</taxon>
        <taxon>Ophiocordyceps</taxon>
    </lineage>
</organism>
<feature type="domain" description="GH64" evidence="2">
    <location>
        <begin position="72"/>
        <end position="436"/>
    </location>
</feature>
<dbReference type="InterPro" id="IPR037398">
    <property type="entry name" value="Glyco_hydro_64_fam"/>
</dbReference>
<keyword evidence="3" id="KW-0378">Hydrolase</keyword>